<comment type="subunit">
    <text evidence="4">Homotetramer.</text>
</comment>
<evidence type="ECO:0000256" key="39">
    <source>
        <dbReference type="RuleBase" id="RU003560"/>
    </source>
</evidence>
<evidence type="ECO:0000256" key="20">
    <source>
        <dbReference type="ARBA" id="ARBA00043726"/>
    </source>
</evidence>
<organism evidence="40 41">
    <name type="scientific">Odynerus spinipes</name>
    <dbReference type="NCBI Taxonomy" id="1348599"/>
    <lineage>
        <taxon>Eukaryota</taxon>
        <taxon>Metazoa</taxon>
        <taxon>Ecdysozoa</taxon>
        <taxon>Arthropoda</taxon>
        <taxon>Hexapoda</taxon>
        <taxon>Insecta</taxon>
        <taxon>Pterygota</taxon>
        <taxon>Neoptera</taxon>
        <taxon>Endopterygota</taxon>
        <taxon>Hymenoptera</taxon>
        <taxon>Apocrita</taxon>
        <taxon>Aculeata</taxon>
        <taxon>Vespoidea</taxon>
        <taxon>Vespidae</taxon>
        <taxon>Eumeninae</taxon>
        <taxon>Odynerus</taxon>
    </lineage>
</organism>
<evidence type="ECO:0000256" key="1">
    <source>
        <dbReference type="ARBA" id="ARBA00001933"/>
    </source>
</evidence>
<dbReference type="InterPro" id="IPR015421">
    <property type="entry name" value="PyrdxlP-dep_Trfase_major"/>
</dbReference>
<dbReference type="GO" id="GO:0047305">
    <property type="term" value="F:(R)-3-amino-2-methylpropionate-pyruvate transaminase activity"/>
    <property type="evidence" value="ECO:0007669"/>
    <property type="project" value="UniProtKB-EC"/>
</dbReference>
<evidence type="ECO:0000256" key="12">
    <source>
        <dbReference type="ARBA" id="ARBA00039130"/>
    </source>
</evidence>
<dbReference type="EMBL" id="JAIFRP010000038">
    <property type="protein sequence ID" value="KAK2581635.1"/>
    <property type="molecule type" value="Genomic_DNA"/>
</dbReference>
<comment type="catalytic activity">
    <reaction evidence="18">
        <text>N(omega),N(omega)-dimethyl-L-arginine + pyruvate = 5-(3,3-dimethylguanidino)-2-oxopentanoate + L-alanine</text>
        <dbReference type="Rhea" id="RHEA:77303"/>
        <dbReference type="ChEBI" id="CHEBI:15361"/>
        <dbReference type="ChEBI" id="CHEBI:57972"/>
        <dbReference type="ChEBI" id="CHEBI:58326"/>
        <dbReference type="ChEBI" id="CHEBI:197301"/>
    </reaction>
</comment>
<evidence type="ECO:0000256" key="18">
    <source>
        <dbReference type="ARBA" id="ARBA00043669"/>
    </source>
</evidence>
<comment type="cofactor">
    <cofactor evidence="1">
        <name>pyridoxal 5'-phosphate</name>
        <dbReference type="ChEBI" id="CHEBI:597326"/>
    </cofactor>
</comment>
<dbReference type="Proteomes" id="UP001258017">
    <property type="component" value="Unassembled WGS sequence"/>
</dbReference>
<dbReference type="GO" id="GO:0019481">
    <property type="term" value="P:L-alanine catabolic process, by transamination"/>
    <property type="evidence" value="ECO:0007669"/>
    <property type="project" value="TreeGrafter"/>
</dbReference>
<evidence type="ECO:0000256" key="13">
    <source>
        <dbReference type="ARBA" id="ARBA00039862"/>
    </source>
</evidence>
<evidence type="ECO:0000256" key="38">
    <source>
        <dbReference type="ARBA" id="ARBA00058068"/>
    </source>
</evidence>
<evidence type="ECO:0000256" key="30">
    <source>
        <dbReference type="ARBA" id="ARBA00044258"/>
    </source>
</evidence>
<evidence type="ECO:0000256" key="27">
    <source>
        <dbReference type="ARBA" id="ARBA00043826"/>
    </source>
</evidence>
<comment type="catalytic activity">
    <reaction evidence="22">
        <text>2-oxobutanoate + L-alanine = (2S)-2-aminobutanoate + pyruvate</text>
        <dbReference type="Rhea" id="RHEA:77355"/>
        <dbReference type="ChEBI" id="CHEBI:15361"/>
        <dbReference type="ChEBI" id="CHEBI:16763"/>
        <dbReference type="ChEBI" id="CHEBI:57972"/>
        <dbReference type="ChEBI" id="CHEBI:74359"/>
        <dbReference type="EC" id="2.6.1.44"/>
    </reaction>
</comment>
<dbReference type="Pfam" id="PF00202">
    <property type="entry name" value="Aminotran_3"/>
    <property type="match status" value="1"/>
</dbReference>
<comment type="catalytic activity">
    <reaction evidence="25">
        <text>N(omega),N('omega)-dimethyl-L-arginine + pyruvate = 5-(3,3'-dimethylguanidino)-2-oxopentanoate + L-alanine</text>
        <dbReference type="Rhea" id="RHEA:77307"/>
        <dbReference type="ChEBI" id="CHEBI:15361"/>
        <dbReference type="ChEBI" id="CHEBI:57972"/>
        <dbReference type="ChEBI" id="CHEBI:197308"/>
        <dbReference type="ChEBI" id="CHEBI:197310"/>
    </reaction>
</comment>
<evidence type="ECO:0000256" key="19">
    <source>
        <dbReference type="ARBA" id="ARBA00043679"/>
    </source>
</evidence>
<comment type="catalytic activity">
    <reaction evidence="23">
        <text>N(omega)-methyl-L-arginine + pyruvate = 5-(3-methylguanidino)-2-oxopentanoate + L-alanine</text>
        <dbReference type="Rhea" id="RHEA:77319"/>
        <dbReference type="ChEBI" id="CHEBI:15361"/>
        <dbReference type="ChEBI" id="CHEBI:57972"/>
        <dbReference type="ChEBI" id="CHEBI:114953"/>
        <dbReference type="ChEBI" id="CHEBI:197314"/>
    </reaction>
</comment>
<comment type="caution">
    <text evidence="40">The sequence shown here is derived from an EMBL/GenBank/DDBJ whole genome shotgun (WGS) entry which is preliminary data.</text>
</comment>
<comment type="catalytic activity">
    <reaction evidence="11">
        <text>glyoxylate + L-alanine = glycine + pyruvate</text>
        <dbReference type="Rhea" id="RHEA:24248"/>
        <dbReference type="ChEBI" id="CHEBI:15361"/>
        <dbReference type="ChEBI" id="CHEBI:36655"/>
        <dbReference type="ChEBI" id="CHEBI:57305"/>
        <dbReference type="ChEBI" id="CHEBI:57972"/>
        <dbReference type="EC" id="2.6.1.44"/>
    </reaction>
    <physiologicalReaction direction="left-to-right" evidence="11">
        <dbReference type="Rhea" id="RHEA:24249"/>
    </physiologicalReaction>
</comment>
<dbReference type="SUPFAM" id="SSF53383">
    <property type="entry name" value="PLP-dependent transferases"/>
    <property type="match status" value="1"/>
</dbReference>
<dbReference type="AlphaFoldDB" id="A0AAD9RLG0"/>
<comment type="catalytic activity">
    <reaction evidence="32">
        <text>L-ornithine + glyoxylate = 5-amino-2-oxopentanoate + glycine</text>
        <dbReference type="Rhea" id="RHEA:77331"/>
        <dbReference type="ChEBI" id="CHEBI:36655"/>
        <dbReference type="ChEBI" id="CHEBI:46911"/>
        <dbReference type="ChEBI" id="CHEBI:57305"/>
        <dbReference type="ChEBI" id="CHEBI:58802"/>
    </reaction>
</comment>
<comment type="catalytic activity">
    <reaction evidence="34">
        <text>N(omega),N(omega)-dimethyl-L-arginine + 2-oxobutanoate = 5-(3,3-dimethylguanidino)-2-oxopentanoate + (2S)-2-aminobutanoate</text>
        <dbReference type="Rhea" id="RHEA:77351"/>
        <dbReference type="ChEBI" id="CHEBI:16763"/>
        <dbReference type="ChEBI" id="CHEBI:58326"/>
        <dbReference type="ChEBI" id="CHEBI:74359"/>
        <dbReference type="ChEBI" id="CHEBI:197301"/>
    </reaction>
</comment>
<keyword evidence="6" id="KW-0032">Aminotransferase</keyword>
<comment type="similarity">
    <text evidence="3 39">Belongs to the class-III pyridoxal-phosphate-dependent aminotransferase family.</text>
</comment>
<dbReference type="GO" id="GO:0005739">
    <property type="term" value="C:mitochondrion"/>
    <property type="evidence" value="ECO:0007669"/>
    <property type="project" value="UniProtKB-SubCell"/>
</dbReference>
<proteinExistence type="inferred from homology"/>
<dbReference type="PANTHER" id="PTHR45688">
    <property type="match status" value="1"/>
</dbReference>
<evidence type="ECO:0000256" key="14">
    <source>
        <dbReference type="ARBA" id="ARBA00041662"/>
    </source>
</evidence>
<evidence type="ECO:0000256" key="8">
    <source>
        <dbReference type="ARBA" id="ARBA00022898"/>
    </source>
</evidence>
<dbReference type="GO" id="GO:0009436">
    <property type="term" value="P:glyoxylate catabolic process"/>
    <property type="evidence" value="ECO:0007669"/>
    <property type="project" value="TreeGrafter"/>
</dbReference>
<evidence type="ECO:0000256" key="2">
    <source>
        <dbReference type="ARBA" id="ARBA00004173"/>
    </source>
</evidence>
<comment type="catalytic activity">
    <reaction evidence="35">
        <text>N(omega)-methyl-L-arginine + glyoxylate = 5-(3-methylguanidino)-2-oxopentanoate + glycine</text>
        <dbReference type="Rhea" id="RHEA:77323"/>
        <dbReference type="ChEBI" id="CHEBI:36655"/>
        <dbReference type="ChEBI" id="CHEBI:57305"/>
        <dbReference type="ChEBI" id="CHEBI:114953"/>
        <dbReference type="ChEBI" id="CHEBI:197314"/>
    </reaction>
</comment>
<gene>
    <name evidence="40" type="ORF">KPH14_002136</name>
</gene>
<dbReference type="EC" id="2.6.1.18" evidence="28"/>
<protein>
    <recommendedName>
        <fullName evidence="13">Alanine--glyoxylate aminotransferase 2, mitochondrial</fullName>
        <ecNumber evidence="28">2.6.1.18</ecNumber>
        <ecNumber evidence="12">2.6.1.40</ecNumber>
        <ecNumber evidence="5">2.6.1.44</ecNumber>
    </recommendedName>
    <alternativeName>
        <fullName evidence="14">(R)-3-amino-2-methylpropionate--pyruvate transaminase</fullName>
    </alternativeName>
    <alternativeName>
        <fullName evidence="16">Beta-ALAAT II</fullName>
    </alternativeName>
    <alternativeName>
        <fullName evidence="17">Beta-alanine-pyruvate aminotransferase</fullName>
    </alternativeName>
    <alternativeName>
        <fullName evidence="30">D-3-aminoisobutyrate-pyruvate aminotransferase</fullName>
    </alternativeName>
    <alternativeName>
        <fullName evidence="15">D-AIBAT</fullName>
    </alternativeName>
    <alternativeName>
        <fullName evidence="29">D-beta-aminoisobutyrate-pyruvate aminotransferase</fullName>
    </alternativeName>
</protein>
<evidence type="ECO:0000256" key="10">
    <source>
        <dbReference type="ARBA" id="ARBA00023128"/>
    </source>
</evidence>
<dbReference type="EC" id="2.6.1.44" evidence="5"/>
<dbReference type="CDD" id="cd00610">
    <property type="entry name" value="OAT_like"/>
    <property type="match status" value="1"/>
</dbReference>
<dbReference type="InterPro" id="IPR015424">
    <property type="entry name" value="PyrdxlP-dep_Trfase"/>
</dbReference>
<evidence type="ECO:0000256" key="35">
    <source>
        <dbReference type="ARBA" id="ARBA00048760"/>
    </source>
</evidence>
<reference evidence="40" key="2">
    <citation type="journal article" date="2023" name="Commun. Biol.">
        <title>Intrasexual cuticular hydrocarbon dimorphism in a wasp sheds light on hydrocarbon biosynthesis genes in Hymenoptera.</title>
        <authorList>
            <person name="Moris V.C."/>
            <person name="Podsiadlowski L."/>
            <person name="Martin S."/>
            <person name="Oeyen J.P."/>
            <person name="Donath A."/>
            <person name="Petersen M."/>
            <person name="Wilbrandt J."/>
            <person name="Misof B."/>
            <person name="Liedtke D."/>
            <person name="Thamm M."/>
            <person name="Scheiner R."/>
            <person name="Schmitt T."/>
            <person name="Niehuis O."/>
        </authorList>
    </citation>
    <scope>NUCLEOTIDE SEQUENCE</scope>
    <source>
        <strain evidence="40">GBR_01_08_01A</strain>
    </source>
</reference>
<evidence type="ECO:0000256" key="25">
    <source>
        <dbReference type="ARBA" id="ARBA00043798"/>
    </source>
</evidence>
<name>A0AAD9RLG0_9HYME</name>
<evidence type="ECO:0000256" key="11">
    <source>
        <dbReference type="ARBA" id="ARBA00033660"/>
    </source>
</evidence>
<dbReference type="PIRSF" id="PIRSF000521">
    <property type="entry name" value="Transaminase_4ab_Lys_Orn"/>
    <property type="match status" value="1"/>
</dbReference>
<comment type="catalytic activity">
    <reaction evidence="19">
        <text>(2S)-2-aminobutanoate + glyoxylate = 2-oxobutanoate + glycine</text>
        <dbReference type="Rhea" id="RHEA:77339"/>
        <dbReference type="ChEBI" id="CHEBI:16763"/>
        <dbReference type="ChEBI" id="CHEBI:36655"/>
        <dbReference type="ChEBI" id="CHEBI:57305"/>
        <dbReference type="ChEBI" id="CHEBI:74359"/>
    </reaction>
</comment>
<evidence type="ECO:0000256" key="4">
    <source>
        <dbReference type="ARBA" id="ARBA00011881"/>
    </source>
</evidence>
<reference evidence="40" key="1">
    <citation type="submission" date="2021-08" db="EMBL/GenBank/DDBJ databases">
        <authorList>
            <person name="Misof B."/>
            <person name="Oliver O."/>
            <person name="Podsiadlowski L."/>
            <person name="Donath A."/>
            <person name="Peters R."/>
            <person name="Mayer C."/>
            <person name="Rust J."/>
            <person name="Gunkel S."/>
            <person name="Lesny P."/>
            <person name="Martin S."/>
            <person name="Oeyen J.P."/>
            <person name="Petersen M."/>
            <person name="Panagiotis P."/>
            <person name="Wilbrandt J."/>
            <person name="Tanja T."/>
        </authorList>
    </citation>
    <scope>NUCLEOTIDE SEQUENCE</scope>
    <source>
        <strain evidence="40">GBR_01_08_01A</strain>
        <tissue evidence="40">Thorax + abdomen</tissue>
    </source>
</reference>
<comment type="catalytic activity">
    <reaction evidence="33">
        <text>2-oxohexanoate + N(omega),N(omega)-dimethyl-L-arginine = L-2-aminohexanoate + 5-(3,3-dimethylguanidino)-2-oxopentanoate</text>
        <dbReference type="Rhea" id="RHEA:77363"/>
        <dbReference type="ChEBI" id="CHEBI:35177"/>
        <dbReference type="ChEBI" id="CHEBI:58326"/>
        <dbReference type="ChEBI" id="CHEBI:58455"/>
        <dbReference type="ChEBI" id="CHEBI:197301"/>
    </reaction>
</comment>
<evidence type="ECO:0000256" key="28">
    <source>
        <dbReference type="ARBA" id="ARBA00044055"/>
    </source>
</evidence>
<evidence type="ECO:0000256" key="37">
    <source>
        <dbReference type="ARBA" id="ARBA00049480"/>
    </source>
</evidence>
<evidence type="ECO:0000256" key="22">
    <source>
        <dbReference type="ARBA" id="ARBA00043751"/>
    </source>
</evidence>
<evidence type="ECO:0000256" key="36">
    <source>
        <dbReference type="ARBA" id="ARBA00048916"/>
    </source>
</evidence>
<comment type="function">
    <text evidence="38">Multifunctional aminotransferase with a broad substrate specificity. Catalyzes the conversion of glyoxylate to glycine using alanine as the amino donor. Catalyzes metabolism of not L- but the D-isomer of D-beta-aminoisobutyric acid to generate 2-methyl-3-oxopropanoate and alanine. Catalyzes the transfer of the amino group from beta-alanine to pyruvate to yield L-alanine and 3-oxopropanoate. Can metabolize NG-monomethyl-L-arginine (NMMA), asymmetric NG,NG-dimethyl-L-arginine (ADMA) and symmetric NG,N'G-dimethyl-L-arginine (SDMA). ADMA is a potent inhibitor of nitric-oxide (NO) synthase, and this activity provides mechanism through which the kidney regulates blood pressure.</text>
</comment>
<keyword evidence="7" id="KW-0808">Transferase</keyword>
<evidence type="ECO:0000313" key="40">
    <source>
        <dbReference type="EMBL" id="KAK2581635.1"/>
    </source>
</evidence>
<keyword evidence="41" id="KW-1185">Reference proteome</keyword>
<evidence type="ECO:0000256" key="15">
    <source>
        <dbReference type="ARBA" id="ARBA00041845"/>
    </source>
</evidence>
<evidence type="ECO:0000313" key="41">
    <source>
        <dbReference type="Proteomes" id="UP001258017"/>
    </source>
</evidence>
<dbReference type="InterPro" id="IPR015422">
    <property type="entry name" value="PyrdxlP-dep_Trfase_small"/>
</dbReference>
<dbReference type="GO" id="GO:0030170">
    <property type="term" value="F:pyridoxal phosphate binding"/>
    <property type="evidence" value="ECO:0007669"/>
    <property type="project" value="InterPro"/>
</dbReference>
<comment type="catalytic activity">
    <reaction evidence="24">
        <text>L-ornithine + pyruvate = 5-amino-2-oxopentanoate + L-alanine</text>
        <dbReference type="Rhea" id="RHEA:77327"/>
        <dbReference type="ChEBI" id="CHEBI:15361"/>
        <dbReference type="ChEBI" id="CHEBI:46911"/>
        <dbReference type="ChEBI" id="CHEBI:57972"/>
        <dbReference type="ChEBI" id="CHEBI:58802"/>
    </reaction>
</comment>
<dbReference type="InterPro" id="IPR049704">
    <property type="entry name" value="Aminotrans_3_PPA_site"/>
</dbReference>
<evidence type="ECO:0000256" key="21">
    <source>
        <dbReference type="ARBA" id="ARBA00043749"/>
    </source>
</evidence>
<evidence type="ECO:0000256" key="26">
    <source>
        <dbReference type="ARBA" id="ARBA00043825"/>
    </source>
</evidence>
<dbReference type="InterPro" id="IPR005814">
    <property type="entry name" value="Aminotrans_3"/>
</dbReference>
<evidence type="ECO:0000256" key="33">
    <source>
        <dbReference type="ARBA" id="ARBA00048500"/>
    </source>
</evidence>
<dbReference type="Gene3D" id="3.90.1150.10">
    <property type="entry name" value="Aspartate Aminotransferase, domain 1"/>
    <property type="match status" value="1"/>
</dbReference>
<comment type="catalytic activity">
    <reaction evidence="31">
        <text>N(omega),N(omega)-dimethyl-L-arginine + glyoxylate = 5-(3,3-dimethylguanidino)-2-oxopentanoate + glycine</text>
        <dbReference type="Rhea" id="RHEA:77311"/>
        <dbReference type="ChEBI" id="CHEBI:36655"/>
        <dbReference type="ChEBI" id="CHEBI:57305"/>
        <dbReference type="ChEBI" id="CHEBI:58326"/>
        <dbReference type="ChEBI" id="CHEBI:197301"/>
    </reaction>
</comment>
<dbReference type="GO" id="GO:0016223">
    <property type="term" value="F:beta-alanine:pyruvate transaminase activity"/>
    <property type="evidence" value="ECO:0007669"/>
    <property type="project" value="UniProtKB-EC"/>
</dbReference>
<evidence type="ECO:0000256" key="31">
    <source>
        <dbReference type="ARBA" id="ARBA00047892"/>
    </source>
</evidence>
<comment type="catalytic activity">
    <reaction evidence="21">
        <text>N(omega),N(omega)-dimethyl-L-arginine + oxaloacetate = 5-(3,3-dimethylguanidino)-2-oxopentanoate + L-aspartate</text>
        <dbReference type="Rhea" id="RHEA:77343"/>
        <dbReference type="ChEBI" id="CHEBI:16452"/>
        <dbReference type="ChEBI" id="CHEBI:29991"/>
        <dbReference type="ChEBI" id="CHEBI:58326"/>
        <dbReference type="ChEBI" id="CHEBI:197301"/>
    </reaction>
</comment>
<evidence type="ECO:0000256" key="5">
    <source>
        <dbReference type="ARBA" id="ARBA00013049"/>
    </source>
</evidence>
<evidence type="ECO:0000256" key="6">
    <source>
        <dbReference type="ARBA" id="ARBA00022576"/>
    </source>
</evidence>
<evidence type="ECO:0000256" key="9">
    <source>
        <dbReference type="ARBA" id="ARBA00022946"/>
    </source>
</evidence>
<evidence type="ECO:0000256" key="17">
    <source>
        <dbReference type="ARBA" id="ARBA00042669"/>
    </source>
</evidence>
<dbReference type="Gene3D" id="3.40.640.10">
    <property type="entry name" value="Type I PLP-dependent aspartate aminotransferase-like (Major domain)"/>
    <property type="match status" value="1"/>
</dbReference>
<comment type="catalytic activity">
    <reaction evidence="27">
        <text>2-oxopentanoate + N(omega),N(omega)-dimethyl-L-arginine = 5-(3,3-dimethylguanidino)-2-oxopentanoate + L-2-aminopentanoate</text>
        <dbReference type="Rhea" id="RHEA:77359"/>
        <dbReference type="ChEBI" id="CHEBI:28644"/>
        <dbReference type="ChEBI" id="CHEBI:58326"/>
        <dbReference type="ChEBI" id="CHEBI:58441"/>
        <dbReference type="ChEBI" id="CHEBI:197301"/>
    </reaction>
</comment>
<comment type="catalytic activity">
    <reaction evidence="36">
        <text>oxaloacetate + L-alanine = L-aspartate + pyruvate</text>
        <dbReference type="Rhea" id="RHEA:77347"/>
        <dbReference type="ChEBI" id="CHEBI:15361"/>
        <dbReference type="ChEBI" id="CHEBI:16452"/>
        <dbReference type="ChEBI" id="CHEBI:29991"/>
        <dbReference type="ChEBI" id="CHEBI:57972"/>
    </reaction>
</comment>
<dbReference type="PANTHER" id="PTHR45688:SF3">
    <property type="entry name" value="ALANINE--GLYOXYLATE AMINOTRANSFERASE 2, MITOCHONDRIAL"/>
    <property type="match status" value="1"/>
</dbReference>
<evidence type="ECO:0000256" key="7">
    <source>
        <dbReference type="ARBA" id="ARBA00022679"/>
    </source>
</evidence>
<comment type="catalytic activity">
    <reaction evidence="20">
        <text>(R)-3-amino-2-methylpropanoate + pyruvate = 2-methyl-3-oxopropanoate + L-alanine</text>
        <dbReference type="Rhea" id="RHEA:18393"/>
        <dbReference type="ChEBI" id="CHEBI:15361"/>
        <dbReference type="ChEBI" id="CHEBI:57700"/>
        <dbReference type="ChEBI" id="CHEBI:57731"/>
        <dbReference type="ChEBI" id="CHEBI:57972"/>
        <dbReference type="EC" id="2.6.1.40"/>
    </reaction>
    <physiologicalReaction direction="left-to-right" evidence="20">
        <dbReference type="Rhea" id="RHEA:18394"/>
    </physiologicalReaction>
</comment>
<keyword evidence="8 39" id="KW-0663">Pyridoxal phosphate</keyword>
<dbReference type="GO" id="GO:0008453">
    <property type="term" value="F:alanine-glyoxylate transaminase activity"/>
    <property type="evidence" value="ECO:0007669"/>
    <property type="project" value="UniProtKB-EC"/>
</dbReference>
<accession>A0AAD9RLG0</accession>
<evidence type="ECO:0000256" key="24">
    <source>
        <dbReference type="ARBA" id="ARBA00043777"/>
    </source>
</evidence>
<evidence type="ECO:0000256" key="29">
    <source>
        <dbReference type="ARBA" id="ARBA00044257"/>
    </source>
</evidence>
<evidence type="ECO:0000256" key="16">
    <source>
        <dbReference type="ARBA" id="ARBA00042611"/>
    </source>
</evidence>
<sequence length="522" mass="58346">MGHAAFVSLLVGLQHDSYGGDLRYIRYAFNAKFRKSNVRALNTKKQFPMPSCQHTPSVYKEPSYDNIKTAYASRISPSLKTYYKKPLLLHEGKNQWLWDHNGKRYLDMFGGIVTVSVGHCHPKVVTAISNQAGKLGHVSPLYMHPRLYEYTEKLAAKLPEKLRVIYLVNSGSEANELAFIMARLYTREHNIISLKNCYHGGTYETAATTALSTWKYSIPEPPGHIHVTNPGLHKNLWSTSRCKDCSAPAVKDTCNCTDNKCVVLDRYFEEFEDTFRFSLPRKGGVAAFIAESIQGIGGVVQYPRLFLEKVYELVHASGGLCIADEVQTGFGRTGDHFWGFEGHGVQPDIVTMAKGIANGMPLGAVATTTEIANCLNRALHFNTFSGNPVVCAAGSAVLDVIEEENLQKNALLTGTYLRRQLTMLTHDFPDIVSDVRGKGFMIGVELTESSETKKYIKEEHMRDIFEDLKDMGVLIGKGGLYGNVLRITPPMCITKEDADFTVAVIRKALQQHRERLLREQKL</sequence>
<keyword evidence="9" id="KW-0809">Transit peptide</keyword>
<evidence type="ECO:0000256" key="3">
    <source>
        <dbReference type="ARBA" id="ARBA00008954"/>
    </source>
</evidence>
<evidence type="ECO:0000256" key="34">
    <source>
        <dbReference type="ARBA" id="ARBA00048560"/>
    </source>
</evidence>
<evidence type="ECO:0000256" key="23">
    <source>
        <dbReference type="ARBA" id="ARBA00043758"/>
    </source>
</evidence>
<keyword evidence="10" id="KW-0496">Mitochondrion</keyword>
<comment type="catalytic activity">
    <reaction evidence="26">
        <text>3-oxopropanoate + L-alanine = beta-alanine + pyruvate</text>
        <dbReference type="Rhea" id="RHEA:14077"/>
        <dbReference type="ChEBI" id="CHEBI:15361"/>
        <dbReference type="ChEBI" id="CHEBI:33190"/>
        <dbReference type="ChEBI" id="CHEBI:57966"/>
        <dbReference type="ChEBI" id="CHEBI:57972"/>
        <dbReference type="EC" id="2.6.1.18"/>
    </reaction>
    <physiologicalReaction direction="right-to-left" evidence="26">
        <dbReference type="Rhea" id="RHEA:14079"/>
    </physiologicalReaction>
</comment>
<evidence type="ECO:0000256" key="32">
    <source>
        <dbReference type="ARBA" id="ARBA00048264"/>
    </source>
</evidence>
<comment type="subcellular location">
    <subcellularLocation>
        <location evidence="2">Mitochondrion</location>
    </subcellularLocation>
</comment>
<comment type="catalytic activity">
    <reaction evidence="37">
        <text>N(omega),N('omega)-dimethyl-L-arginine + glyoxylate = 5-(3,3'-dimethylguanidino)-2-oxopentanoate + glycine</text>
        <dbReference type="Rhea" id="RHEA:77315"/>
        <dbReference type="ChEBI" id="CHEBI:36655"/>
        <dbReference type="ChEBI" id="CHEBI:57305"/>
        <dbReference type="ChEBI" id="CHEBI:197308"/>
        <dbReference type="ChEBI" id="CHEBI:197310"/>
    </reaction>
</comment>
<dbReference type="EC" id="2.6.1.40" evidence="12"/>
<dbReference type="PROSITE" id="PS00600">
    <property type="entry name" value="AA_TRANSFER_CLASS_3"/>
    <property type="match status" value="1"/>
</dbReference>